<dbReference type="EMBL" id="CP001357">
    <property type="protein sequence ID" value="ACN83745.1"/>
    <property type="molecule type" value="Genomic_DNA"/>
</dbReference>
<protein>
    <recommendedName>
        <fullName evidence="4">Lipoprotein</fullName>
    </recommendedName>
</protein>
<dbReference type="AlphaFoldDB" id="A0A3B6V980"/>
<sequence>MKKIIPIVLFISVLVFSCNKTETTSNQQGTSNTTTSSEAGTMDIDFQAVFGEKANDDNNLMQNSYLKVSGSYGNIDAKVDATTGASTPKGATKSWDSYRYENNQYANNKIERGLGFFVLYGVSPSKTYNFDGMTGTGTSQKVLNGTNGPIITGTGVTKDETGVITIRYAHAGGPTVYPWVYELKSDTNGIFKIGYGSDNNKVSTSQISNDMNFADIQMATDKAKDGIPYWQGDLQGTFENDTLTLKGTLKEVK</sequence>
<evidence type="ECO:0000256" key="1">
    <source>
        <dbReference type="SAM" id="SignalP"/>
    </source>
</evidence>
<dbReference type="KEGG" id="bhy:BHWA1_01266"/>
<dbReference type="RefSeq" id="WP_012670791.1">
    <property type="nucleotide sequence ID" value="NC_012225.1"/>
</dbReference>
<evidence type="ECO:0008006" key="4">
    <source>
        <dbReference type="Google" id="ProtNLM"/>
    </source>
</evidence>
<dbReference type="PROSITE" id="PS51257">
    <property type="entry name" value="PROKAR_LIPOPROTEIN"/>
    <property type="match status" value="1"/>
</dbReference>
<keyword evidence="1" id="KW-0732">Signal</keyword>
<feature type="chain" id="PRO_5017421506" description="Lipoprotein" evidence="1">
    <location>
        <begin position="18"/>
        <end position="253"/>
    </location>
</feature>
<feature type="signal peptide" evidence="1">
    <location>
        <begin position="1"/>
        <end position="17"/>
    </location>
</feature>
<dbReference type="STRING" id="565034.BHWA1_01266"/>
<keyword evidence="3" id="KW-1185">Reference proteome</keyword>
<name>A0A3B6V980_BRAHW</name>
<dbReference type="GeneID" id="63962368"/>
<gene>
    <name evidence="2" type="ordered locus">BHWA1_01266</name>
</gene>
<organism evidence="2 3">
    <name type="scientific">Brachyspira hyodysenteriae (strain ATCC 49526 / WA1)</name>
    <dbReference type="NCBI Taxonomy" id="565034"/>
    <lineage>
        <taxon>Bacteria</taxon>
        <taxon>Pseudomonadati</taxon>
        <taxon>Spirochaetota</taxon>
        <taxon>Spirochaetia</taxon>
        <taxon>Brachyspirales</taxon>
        <taxon>Brachyspiraceae</taxon>
        <taxon>Brachyspira</taxon>
    </lineage>
</organism>
<reference evidence="2 3" key="1">
    <citation type="journal article" date="2009" name="PLoS ONE">
        <title>Genome sequence of the pathogenic intestinal spirochete Brachyspira hyodysenteriae reveals adaptations to its lifestyle in the porcine large intestine.</title>
        <authorList>
            <person name="Bellgard M.I."/>
            <person name="Wanchanthuek P."/>
            <person name="La T."/>
            <person name="Ryan K."/>
            <person name="Moolhuijzen P."/>
            <person name="Albertyn Z."/>
            <person name="Shaban B."/>
            <person name="Motro Y."/>
            <person name="Dunn D.S."/>
            <person name="Schibeci D."/>
            <person name="Hunter A."/>
            <person name="Barrero R."/>
            <person name="Phillips N.D."/>
            <person name="Hampson D.J."/>
        </authorList>
    </citation>
    <scope>NUCLEOTIDE SEQUENCE [LARGE SCALE GENOMIC DNA]</scope>
    <source>
        <strain evidence="3">ATCC 49526 / WA1</strain>
    </source>
</reference>
<dbReference type="Proteomes" id="UP000001803">
    <property type="component" value="Chromosome"/>
</dbReference>
<evidence type="ECO:0000313" key="3">
    <source>
        <dbReference type="Proteomes" id="UP000001803"/>
    </source>
</evidence>
<proteinExistence type="predicted"/>
<evidence type="ECO:0000313" key="2">
    <source>
        <dbReference type="EMBL" id="ACN83745.1"/>
    </source>
</evidence>
<accession>A0A3B6V980</accession>